<dbReference type="EMBL" id="LN483142">
    <property type="protein sequence ID" value="CED83408.1"/>
    <property type="molecule type" value="Genomic_DNA"/>
</dbReference>
<protein>
    <submittedName>
        <fullName evidence="1">Uncharacterized protein</fullName>
    </submittedName>
</protein>
<proteinExistence type="predicted"/>
<organism evidence="1">
    <name type="scientific">Phaffia rhodozyma</name>
    <name type="common">Yeast</name>
    <name type="synonym">Xanthophyllomyces dendrorhous</name>
    <dbReference type="NCBI Taxonomy" id="264483"/>
    <lineage>
        <taxon>Eukaryota</taxon>
        <taxon>Fungi</taxon>
        <taxon>Dikarya</taxon>
        <taxon>Basidiomycota</taxon>
        <taxon>Agaricomycotina</taxon>
        <taxon>Tremellomycetes</taxon>
        <taxon>Cystofilobasidiales</taxon>
        <taxon>Mrakiaceae</taxon>
        <taxon>Phaffia</taxon>
    </lineage>
</organism>
<sequence length="147" mass="15963">MPVTVPVQRLVPVRRNSTWATPKLLWAGFAVVSRQLVTEADDNEDCTVEAGPIAELGERNSAERGSVDLLWASVGPPPLEALPTMANELEAALERPLPLLLPPTDWDDGPDDCDSFLWNLEGNRVENEAEARGEAICGCLYLAGVNK</sequence>
<evidence type="ECO:0000313" key="1">
    <source>
        <dbReference type="EMBL" id="CED83408.1"/>
    </source>
</evidence>
<accession>A0A0F7STV0</accession>
<dbReference type="AlphaFoldDB" id="A0A0F7STV0"/>
<reference evidence="1" key="1">
    <citation type="submission" date="2014-08" db="EMBL/GenBank/DDBJ databases">
        <authorList>
            <person name="Sharma Rahul"/>
            <person name="Thines Marco"/>
        </authorList>
    </citation>
    <scope>NUCLEOTIDE SEQUENCE</scope>
</reference>
<name>A0A0F7STV0_PHARH</name>